<dbReference type="EMBL" id="VSRR010000569">
    <property type="protein sequence ID" value="MPC17219.1"/>
    <property type="molecule type" value="Genomic_DNA"/>
</dbReference>
<gene>
    <name evidence="1" type="ORF">E2C01_010067</name>
</gene>
<evidence type="ECO:0000313" key="2">
    <source>
        <dbReference type="Proteomes" id="UP000324222"/>
    </source>
</evidence>
<name>A0A5B7D7G7_PORTR</name>
<protein>
    <submittedName>
        <fullName evidence="1">Uncharacterized protein</fullName>
    </submittedName>
</protein>
<keyword evidence="2" id="KW-1185">Reference proteome</keyword>
<comment type="caution">
    <text evidence="1">The sequence shown here is derived from an EMBL/GenBank/DDBJ whole genome shotgun (WGS) entry which is preliminary data.</text>
</comment>
<sequence length="184" mass="20576">MKAIQELQSRTINLETQLLPETLVAVRDSRRPSLTLRLLTYPSRPLLYTSPPCQHNTAGKSLGTSIKYSKPPHLANLSLAKFTFSGRVATDHRVHAWRFEFKLGGPLAAAQRTTWLPSDRGNKFWRFIANMSSTSATDGTGRCKDNCGGGKDESGLGKRKHEAAWEVFLTKMVSESHFVTYTKH</sequence>
<reference evidence="1 2" key="1">
    <citation type="submission" date="2019-05" db="EMBL/GenBank/DDBJ databases">
        <title>Another draft genome of Portunus trituberculatus and its Hox gene families provides insights of decapod evolution.</title>
        <authorList>
            <person name="Jeong J.-H."/>
            <person name="Song I."/>
            <person name="Kim S."/>
            <person name="Choi T."/>
            <person name="Kim D."/>
            <person name="Ryu S."/>
            <person name="Kim W."/>
        </authorList>
    </citation>
    <scope>NUCLEOTIDE SEQUENCE [LARGE SCALE GENOMIC DNA]</scope>
    <source>
        <tissue evidence="1">Muscle</tissue>
    </source>
</reference>
<dbReference type="Proteomes" id="UP000324222">
    <property type="component" value="Unassembled WGS sequence"/>
</dbReference>
<proteinExistence type="predicted"/>
<dbReference type="AlphaFoldDB" id="A0A5B7D7G7"/>
<accession>A0A5B7D7G7</accession>
<organism evidence="1 2">
    <name type="scientific">Portunus trituberculatus</name>
    <name type="common">Swimming crab</name>
    <name type="synonym">Neptunus trituberculatus</name>
    <dbReference type="NCBI Taxonomy" id="210409"/>
    <lineage>
        <taxon>Eukaryota</taxon>
        <taxon>Metazoa</taxon>
        <taxon>Ecdysozoa</taxon>
        <taxon>Arthropoda</taxon>
        <taxon>Crustacea</taxon>
        <taxon>Multicrustacea</taxon>
        <taxon>Malacostraca</taxon>
        <taxon>Eumalacostraca</taxon>
        <taxon>Eucarida</taxon>
        <taxon>Decapoda</taxon>
        <taxon>Pleocyemata</taxon>
        <taxon>Brachyura</taxon>
        <taxon>Eubrachyura</taxon>
        <taxon>Portunoidea</taxon>
        <taxon>Portunidae</taxon>
        <taxon>Portuninae</taxon>
        <taxon>Portunus</taxon>
    </lineage>
</organism>
<evidence type="ECO:0000313" key="1">
    <source>
        <dbReference type="EMBL" id="MPC17219.1"/>
    </source>
</evidence>